<feature type="signal peptide" evidence="1">
    <location>
        <begin position="1"/>
        <end position="21"/>
    </location>
</feature>
<protein>
    <recommendedName>
        <fullName evidence="4">NEAT domain-containing protein</fullName>
    </recommendedName>
</protein>
<feature type="chain" id="PRO_5046240372" description="NEAT domain-containing protein" evidence="1">
    <location>
        <begin position="22"/>
        <end position="129"/>
    </location>
</feature>
<dbReference type="EMBL" id="JBHMDO010000015">
    <property type="protein sequence ID" value="MFB9325801.1"/>
    <property type="molecule type" value="Genomic_DNA"/>
</dbReference>
<reference evidence="2 3" key="1">
    <citation type="submission" date="2024-09" db="EMBL/GenBank/DDBJ databases">
        <authorList>
            <person name="Sun Q."/>
            <person name="Mori K."/>
        </authorList>
    </citation>
    <scope>NUCLEOTIDE SEQUENCE [LARGE SCALE GENOMIC DNA]</scope>
    <source>
        <strain evidence="2 3">TISTR 2452</strain>
    </source>
</reference>
<evidence type="ECO:0000313" key="3">
    <source>
        <dbReference type="Proteomes" id="UP001589747"/>
    </source>
</evidence>
<keyword evidence="1" id="KW-0732">Signal</keyword>
<name>A0ABV5KKP6_9BACL</name>
<organism evidence="2 3">
    <name type="scientific">Paenibacillus aurantiacus</name>
    <dbReference type="NCBI Taxonomy" id="1936118"/>
    <lineage>
        <taxon>Bacteria</taxon>
        <taxon>Bacillati</taxon>
        <taxon>Bacillota</taxon>
        <taxon>Bacilli</taxon>
        <taxon>Bacillales</taxon>
        <taxon>Paenibacillaceae</taxon>
        <taxon>Paenibacillus</taxon>
    </lineage>
</organism>
<comment type="caution">
    <text evidence="2">The sequence shown here is derived from an EMBL/GenBank/DDBJ whole genome shotgun (WGS) entry which is preliminary data.</text>
</comment>
<evidence type="ECO:0008006" key="4">
    <source>
        <dbReference type="Google" id="ProtNLM"/>
    </source>
</evidence>
<proteinExistence type="predicted"/>
<keyword evidence="3" id="KW-1185">Reference proteome</keyword>
<accession>A0ABV5KKP6</accession>
<evidence type="ECO:0000313" key="2">
    <source>
        <dbReference type="EMBL" id="MFB9325801.1"/>
    </source>
</evidence>
<dbReference type="Proteomes" id="UP001589747">
    <property type="component" value="Unassembled WGS sequence"/>
</dbReference>
<gene>
    <name evidence="2" type="ORF">ACFFSY_07660</name>
</gene>
<dbReference type="RefSeq" id="WP_377492336.1">
    <property type="nucleotide sequence ID" value="NZ_JBHMDO010000015.1"/>
</dbReference>
<evidence type="ECO:0000256" key="1">
    <source>
        <dbReference type="SAM" id="SignalP"/>
    </source>
</evidence>
<sequence>MKKKLMVAAVLSSVVVGAVSAAAYSGSYSFDIGYEVKGTNVHSLENIATSTTAKADSFNYDGTRSTSKDNYSVQLYKNFYTYYTVSNLLADDSSQTKNFGKIDKGNYTINVSKNGGSAAKIIGVGTINQ</sequence>